<accession>A0A1H0PM40</accession>
<dbReference type="PANTHER" id="PTHR10587:SF134">
    <property type="entry name" value="SECRETED PROTEIN"/>
    <property type="match status" value="1"/>
</dbReference>
<dbReference type="RefSeq" id="WP_091376137.1">
    <property type="nucleotide sequence ID" value="NZ_FNDV01000006.1"/>
</dbReference>
<evidence type="ECO:0000313" key="3">
    <source>
        <dbReference type="EMBL" id="SDP05678.1"/>
    </source>
</evidence>
<dbReference type="Proteomes" id="UP000199651">
    <property type="component" value="Unassembled WGS sequence"/>
</dbReference>
<dbReference type="InterPro" id="IPR006311">
    <property type="entry name" value="TAT_signal"/>
</dbReference>
<evidence type="ECO:0000256" key="1">
    <source>
        <dbReference type="SAM" id="MobiDB-lite"/>
    </source>
</evidence>
<dbReference type="GO" id="GO:0005975">
    <property type="term" value="P:carbohydrate metabolic process"/>
    <property type="evidence" value="ECO:0007669"/>
    <property type="project" value="InterPro"/>
</dbReference>
<dbReference type="EMBL" id="FNJB01000006">
    <property type="protein sequence ID" value="SDP05678.1"/>
    <property type="molecule type" value="Genomic_DNA"/>
</dbReference>
<organism evidence="3 4">
    <name type="scientific">Actinokineospora alba</name>
    <dbReference type="NCBI Taxonomy" id="504798"/>
    <lineage>
        <taxon>Bacteria</taxon>
        <taxon>Bacillati</taxon>
        <taxon>Actinomycetota</taxon>
        <taxon>Actinomycetes</taxon>
        <taxon>Pseudonocardiales</taxon>
        <taxon>Pseudonocardiaceae</taxon>
        <taxon>Actinokineospora</taxon>
    </lineage>
</organism>
<sequence length="295" mass="30427">MTLSRRALLTAGAVGVLSACTPPEPRTRATEPSSAPSPSPSSYAVPTTSASAPAPVSTAPTTTPAAPTARAAVVRRYQAVRPTQFGLTVPGVINRLPSAGVALTFDACGGPGGAQYDGALIKTLRDLRTPATLFLNARWIEANPAIFRDLAADPLFDIANHGTRHLPLSVAGRSAYGIAGTRDAGEVYDEIAGNHELLTRALGRPPAFFRSGTAHYDDVATKIVAELGEQVIGFDVNADSGARASLPQITRAMAGVRPGSIVIAHMNRPGGATAQGMAAALPPLLAAGTRFVHLR</sequence>
<dbReference type="AlphaFoldDB" id="A0A1H0PM40"/>
<proteinExistence type="predicted"/>
<dbReference type="InterPro" id="IPR050248">
    <property type="entry name" value="Polysacc_deacetylase_ArnD"/>
</dbReference>
<dbReference type="PROSITE" id="PS51318">
    <property type="entry name" value="TAT"/>
    <property type="match status" value="1"/>
</dbReference>
<dbReference type="Gene3D" id="3.20.20.370">
    <property type="entry name" value="Glycoside hydrolase/deacetylase"/>
    <property type="match status" value="1"/>
</dbReference>
<dbReference type="OrthoDB" id="9814083at2"/>
<dbReference type="PROSITE" id="PS51257">
    <property type="entry name" value="PROKAR_LIPOPROTEIN"/>
    <property type="match status" value="1"/>
</dbReference>
<feature type="compositionally biased region" description="Low complexity" evidence="1">
    <location>
        <begin position="30"/>
        <end position="67"/>
    </location>
</feature>
<keyword evidence="4" id="KW-1185">Reference proteome</keyword>
<feature type="region of interest" description="Disordered" evidence="1">
    <location>
        <begin position="19"/>
        <end position="67"/>
    </location>
</feature>
<gene>
    <name evidence="3" type="ORF">SAMN05192558_106167</name>
</gene>
<dbReference type="InterPro" id="IPR011330">
    <property type="entry name" value="Glyco_hydro/deAcase_b/a-brl"/>
</dbReference>
<dbReference type="PROSITE" id="PS51677">
    <property type="entry name" value="NODB"/>
    <property type="match status" value="1"/>
</dbReference>
<dbReference type="SUPFAM" id="SSF88713">
    <property type="entry name" value="Glycoside hydrolase/deacetylase"/>
    <property type="match status" value="1"/>
</dbReference>
<feature type="domain" description="NodB homology" evidence="2">
    <location>
        <begin position="99"/>
        <end position="292"/>
    </location>
</feature>
<dbReference type="GO" id="GO:0016810">
    <property type="term" value="F:hydrolase activity, acting on carbon-nitrogen (but not peptide) bonds"/>
    <property type="evidence" value="ECO:0007669"/>
    <property type="project" value="InterPro"/>
</dbReference>
<protein>
    <submittedName>
        <fullName evidence="3">Peptidoglycan/xylan/chitin deacetylase, PgdA/CDA1 family</fullName>
    </submittedName>
</protein>
<name>A0A1H0PM40_9PSEU</name>
<dbReference type="STRING" id="504798.SAMN05421871_106285"/>
<dbReference type="Pfam" id="PF01522">
    <property type="entry name" value="Polysacc_deac_1"/>
    <property type="match status" value="1"/>
</dbReference>
<evidence type="ECO:0000259" key="2">
    <source>
        <dbReference type="PROSITE" id="PS51677"/>
    </source>
</evidence>
<dbReference type="PANTHER" id="PTHR10587">
    <property type="entry name" value="GLYCOSYL TRANSFERASE-RELATED"/>
    <property type="match status" value="1"/>
</dbReference>
<evidence type="ECO:0000313" key="4">
    <source>
        <dbReference type="Proteomes" id="UP000199651"/>
    </source>
</evidence>
<dbReference type="InterPro" id="IPR002509">
    <property type="entry name" value="NODB_dom"/>
</dbReference>
<reference evidence="4" key="1">
    <citation type="submission" date="2016-10" db="EMBL/GenBank/DDBJ databases">
        <authorList>
            <person name="Varghese N."/>
            <person name="Submissions S."/>
        </authorList>
    </citation>
    <scope>NUCLEOTIDE SEQUENCE [LARGE SCALE GENOMIC DNA]</scope>
    <source>
        <strain evidence="4">IBRC-M 10655</strain>
    </source>
</reference>